<dbReference type="AlphaFoldDB" id="A0A7W3MZE9"/>
<dbReference type="PRINTS" id="PR00364">
    <property type="entry name" value="DISEASERSIST"/>
</dbReference>
<dbReference type="Gene3D" id="1.10.10.10">
    <property type="entry name" value="Winged helix-like DNA-binding domain superfamily/Winged helix DNA-binding domain"/>
    <property type="match status" value="1"/>
</dbReference>
<keyword evidence="4" id="KW-1185">Reference proteome</keyword>
<dbReference type="Pfam" id="PF13424">
    <property type="entry name" value="TPR_12"/>
    <property type="match status" value="1"/>
</dbReference>
<proteinExistence type="predicted"/>
<dbReference type="InterPro" id="IPR049945">
    <property type="entry name" value="AAA_22"/>
</dbReference>
<feature type="domain" description="HTH luxR-type" evidence="2">
    <location>
        <begin position="762"/>
        <end position="827"/>
    </location>
</feature>
<dbReference type="GO" id="GO:0003677">
    <property type="term" value="F:DNA binding"/>
    <property type="evidence" value="ECO:0007669"/>
    <property type="project" value="UniProtKB-KW"/>
</dbReference>
<evidence type="ECO:0000313" key="3">
    <source>
        <dbReference type="EMBL" id="MBA9004714.1"/>
    </source>
</evidence>
<dbReference type="Proteomes" id="UP000539313">
    <property type="component" value="Unassembled WGS sequence"/>
</dbReference>
<feature type="region of interest" description="Disordered" evidence="1">
    <location>
        <begin position="1"/>
        <end position="24"/>
    </location>
</feature>
<dbReference type="SMART" id="SM00421">
    <property type="entry name" value="HTH_LUXR"/>
    <property type="match status" value="1"/>
</dbReference>
<dbReference type="InterPro" id="IPR000792">
    <property type="entry name" value="Tscrpt_reg_LuxR_C"/>
</dbReference>
<dbReference type="Pfam" id="PF25872">
    <property type="entry name" value="HTH_77"/>
    <property type="match status" value="1"/>
</dbReference>
<dbReference type="SUPFAM" id="SSF48452">
    <property type="entry name" value="TPR-like"/>
    <property type="match status" value="1"/>
</dbReference>
<dbReference type="SUPFAM" id="SSF46894">
    <property type="entry name" value="C-terminal effector domain of the bipartite response regulators"/>
    <property type="match status" value="1"/>
</dbReference>
<dbReference type="PANTHER" id="PTHR47691:SF3">
    <property type="entry name" value="HTH-TYPE TRANSCRIPTIONAL REGULATOR RV0890C-RELATED"/>
    <property type="match status" value="1"/>
</dbReference>
<dbReference type="Pfam" id="PF13401">
    <property type="entry name" value="AAA_22"/>
    <property type="match status" value="1"/>
</dbReference>
<comment type="caution">
    <text evidence="3">The sequence shown here is derived from an EMBL/GenBank/DDBJ whole genome shotgun (WGS) entry which is preliminary data.</text>
</comment>
<dbReference type="InterPro" id="IPR011990">
    <property type="entry name" value="TPR-like_helical_dom_sf"/>
</dbReference>
<protein>
    <submittedName>
        <fullName evidence="3">Putative ATPase/DNA-binding NarL/FixJ family response regulator</fullName>
    </submittedName>
</protein>
<dbReference type="InterPro" id="IPR016032">
    <property type="entry name" value="Sig_transdc_resp-reg_C-effctor"/>
</dbReference>
<dbReference type="CDD" id="cd06170">
    <property type="entry name" value="LuxR_C_like"/>
    <property type="match status" value="1"/>
</dbReference>
<keyword evidence="3" id="KW-0238">DNA-binding</keyword>
<feature type="compositionally biased region" description="Polar residues" evidence="1">
    <location>
        <begin position="1"/>
        <end position="10"/>
    </location>
</feature>
<evidence type="ECO:0000259" key="2">
    <source>
        <dbReference type="PROSITE" id="PS50043"/>
    </source>
</evidence>
<dbReference type="InterPro" id="IPR027417">
    <property type="entry name" value="P-loop_NTPase"/>
</dbReference>
<dbReference type="PROSITE" id="PS50043">
    <property type="entry name" value="HTH_LUXR_2"/>
    <property type="match status" value="1"/>
</dbReference>
<dbReference type="PROSITE" id="PS00622">
    <property type="entry name" value="HTH_LUXR_1"/>
    <property type="match status" value="1"/>
</dbReference>
<dbReference type="SUPFAM" id="SSF52540">
    <property type="entry name" value="P-loop containing nucleoside triphosphate hydrolases"/>
    <property type="match status" value="1"/>
</dbReference>
<sequence length="831" mass="89931">MTPQTVTTDAVSGRHRLPAEPTPFIGRERDRADVSRLLSQTRAVTLCGPGGIGKTRLALQVARALADEHPDGVWLVELADVTADGSDPDTVARRVAAACGIAGEHGRAPLDTLAAALRPRRALVVLDNCEHLVEECAELCRTLLTRCERLRILATSREPLRVPGENVWRVPPLSVPSAGEPDPGRHEAVRLFLARATAARPDFALTEGNTAALVRVCRALDGVPLALELAAARVRVLSLEQIADRLADRFRLLTAGDRTAPPRQRTLRGAIDWSHELLSDPERILLRRLSVFRGWTLDQAERVCADGLLPPEGILDLLTALVDKSLVVMDREVAGESRFRLLDSIREYAAQRLAEAGEEGELRDRHRAAVLAALEHDAEIGVGARPASWRQRVAVFQRYDAEQHNLGAALAWCRERGDIDEGLRLCLAARLYWGSCGHYAEAVRWIERFLERADEASPGLVGGALVMRSLVAFDLREYDRAEEWARDGVERCRAFGGGPMLSAGLSVLGQVALRRGDERRALDLLDEALAVARAAGDRWNEALVLYARSAALRRRGLLREAEGPARAGVRIMRELDHLWGVALGQTMLGRLAWSRGDLGGARRRFEEALRPLREIDARPAIIRCLLGLARCALGQGDLEAARRMLAESLRLGMAVGLRITVARGLESCAELRMREGDERTAVLVAAAATALREVIGVPPRSDGGAAARLEGVVEQARRRLGRQAVAQLWGEGLAMSAEEAVACALAAPDAAPAGPPPAPAAPVTPPGMLTPRELEIARMVARGLSNRGIAAELVISPATVARHVTNILTKLGFGSRAQIAAWAVDNLAAGR</sequence>
<name>A0A7W3MZE9_9ACTN</name>
<dbReference type="Gene3D" id="3.40.50.300">
    <property type="entry name" value="P-loop containing nucleotide triphosphate hydrolases"/>
    <property type="match status" value="1"/>
</dbReference>
<gene>
    <name evidence="3" type="ORF">HNR21_003596</name>
</gene>
<dbReference type="Gene3D" id="1.25.40.10">
    <property type="entry name" value="Tetratricopeptide repeat domain"/>
    <property type="match status" value="1"/>
</dbReference>
<evidence type="ECO:0000256" key="1">
    <source>
        <dbReference type="SAM" id="MobiDB-lite"/>
    </source>
</evidence>
<dbReference type="RefSeq" id="WP_182706083.1">
    <property type="nucleotide sequence ID" value="NZ_JACJII010000001.1"/>
</dbReference>
<dbReference type="PRINTS" id="PR00038">
    <property type="entry name" value="HTHLUXR"/>
</dbReference>
<organism evidence="3 4">
    <name type="scientific">Thermomonospora cellulosilytica</name>
    <dbReference type="NCBI Taxonomy" id="1411118"/>
    <lineage>
        <taxon>Bacteria</taxon>
        <taxon>Bacillati</taxon>
        <taxon>Actinomycetota</taxon>
        <taxon>Actinomycetes</taxon>
        <taxon>Streptosporangiales</taxon>
        <taxon>Thermomonosporaceae</taxon>
        <taxon>Thermomonospora</taxon>
    </lineage>
</organism>
<dbReference type="InterPro" id="IPR058852">
    <property type="entry name" value="HTH_77"/>
</dbReference>
<evidence type="ECO:0000313" key="4">
    <source>
        <dbReference type="Proteomes" id="UP000539313"/>
    </source>
</evidence>
<dbReference type="Pfam" id="PF00196">
    <property type="entry name" value="GerE"/>
    <property type="match status" value="1"/>
</dbReference>
<dbReference type="PANTHER" id="PTHR47691">
    <property type="entry name" value="REGULATOR-RELATED"/>
    <property type="match status" value="1"/>
</dbReference>
<dbReference type="GO" id="GO:0016887">
    <property type="term" value="F:ATP hydrolysis activity"/>
    <property type="evidence" value="ECO:0007669"/>
    <property type="project" value="InterPro"/>
</dbReference>
<accession>A0A7W3MZE9</accession>
<reference evidence="3 4" key="1">
    <citation type="submission" date="2020-08" db="EMBL/GenBank/DDBJ databases">
        <title>Sequencing the genomes of 1000 actinobacteria strains.</title>
        <authorList>
            <person name="Klenk H.-P."/>
        </authorList>
    </citation>
    <scope>NUCLEOTIDE SEQUENCE [LARGE SCALE GENOMIC DNA]</scope>
    <source>
        <strain evidence="3 4">DSM 45823</strain>
    </source>
</reference>
<dbReference type="GO" id="GO:0006355">
    <property type="term" value="P:regulation of DNA-templated transcription"/>
    <property type="evidence" value="ECO:0007669"/>
    <property type="project" value="InterPro"/>
</dbReference>
<dbReference type="InterPro" id="IPR036388">
    <property type="entry name" value="WH-like_DNA-bd_sf"/>
</dbReference>
<dbReference type="EMBL" id="JACJII010000001">
    <property type="protein sequence ID" value="MBA9004714.1"/>
    <property type="molecule type" value="Genomic_DNA"/>
</dbReference>